<evidence type="ECO:0000313" key="3">
    <source>
        <dbReference type="Proteomes" id="UP001162891"/>
    </source>
</evidence>
<keyword evidence="3" id="KW-1185">Reference proteome</keyword>
<accession>A0ABN6MJF8</accession>
<feature type="domain" description="YbaK/aminoacyl-tRNA synthetase-associated" evidence="1">
    <location>
        <begin position="23"/>
        <end position="140"/>
    </location>
</feature>
<gene>
    <name evidence="2" type="ORF">AMOR_01590</name>
</gene>
<dbReference type="RefSeq" id="WP_248357559.1">
    <property type="nucleotide sequence ID" value="NZ_AP025591.1"/>
</dbReference>
<evidence type="ECO:0000313" key="2">
    <source>
        <dbReference type="EMBL" id="BDG01163.1"/>
    </source>
</evidence>
<evidence type="ECO:0000259" key="1">
    <source>
        <dbReference type="Pfam" id="PF04073"/>
    </source>
</evidence>
<dbReference type="EMBL" id="AP025591">
    <property type="protein sequence ID" value="BDG01163.1"/>
    <property type="molecule type" value="Genomic_DNA"/>
</dbReference>
<dbReference type="Gene3D" id="3.90.960.10">
    <property type="entry name" value="YbaK/aminoacyl-tRNA synthetase-associated domain"/>
    <property type="match status" value="1"/>
</dbReference>
<organism evidence="2 3">
    <name type="scientific">Anaeromyxobacter oryzae</name>
    <dbReference type="NCBI Taxonomy" id="2918170"/>
    <lineage>
        <taxon>Bacteria</taxon>
        <taxon>Pseudomonadati</taxon>
        <taxon>Myxococcota</taxon>
        <taxon>Myxococcia</taxon>
        <taxon>Myxococcales</taxon>
        <taxon>Cystobacterineae</taxon>
        <taxon>Anaeromyxobacteraceae</taxon>
        <taxon>Anaeromyxobacter</taxon>
    </lineage>
</organism>
<proteinExistence type="predicted"/>
<protein>
    <recommendedName>
        <fullName evidence="1">YbaK/aminoacyl-tRNA synthetase-associated domain-containing protein</fullName>
    </recommendedName>
</protein>
<sequence length="159" mass="17492">MIPVLIETHLREHHPDYEHHAHARALTAQELAAAEHVSGYRVAKPVVVRLNGKLAFAVVAATDRVSLGTLEETTASTAELVPESEFWPTFRPCDPGAEPPLALFGIPIFVDEKLLLERKLVMPAGTHEDAIVLETGEWLRCEQVQPVANLGIRAPELRA</sequence>
<dbReference type="SUPFAM" id="SSF55826">
    <property type="entry name" value="YbaK/ProRS associated domain"/>
    <property type="match status" value="1"/>
</dbReference>
<reference evidence="3" key="1">
    <citation type="journal article" date="2022" name="Int. J. Syst. Evol. Microbiol.">
        <title>Anaeromyxobacter oryzae sp. nov., Anaeromyxobacter diazotrophicus sp. nov. and Anaeromyxobacter paludicola sp. nov., isolated from paddy soils.</title>
        <authorList>
            <person name="Itoh H."/>
            <person name="Xu Z."/>
            <person name="Mise K."/>
            <person name="Masuda Y."/>
            <person name="Ushijima N."/>
            <person name="Hayakawa C."/>
            <person name="Shiratori Y."/>
            <person name="Senoo K."/>
        </authorList>
    </citation>
    <scope>NUCLEOTIDE SEQUENCE [LARGE SCALE GENOMIC DNA]</scope>
    <source>
        <strain evidence="3">Red232</strain>
    </source>
</reference>
<dbReference type="Pfam" id="PF04073">
    <property type="entry name" value="tRNA_edit"/>
    <property type="match status" value="1"/>
</dbReference>
<dbReference type="InterPro" id="IPR007214">
    <property type="entry name" value="YbaK/aa-tRNA-synth-assoc-dom"/>
</dbReference>
<dbReference type="InterPro" id="IPR036754">
    <property type="entry name" value="YbaK/aa-tRNA-synt-asso_dom_sf"/>
</dbReference>
<name>A0ABN6MJF8_9BACT</name>
<dbReference type="Proteomes" id="UP001162891">
    <property type="component" value="Chromosome"/>
</dbReference>